<dbReference type="EMBL" id="CAKXAJ010017977">
    <property type="protein sequence ID" value="CAH2217307.1"/>
    <property type="molecule type" value="Genomic_DNA"/>
</dbReference>
<reference evidence="2" key="1">
    <citation type="submission" date="2022-03" db="EMBL/GenBank/DDBJ databases">
        <authorList>
            <person name="Lindestad O."/>
        </authorList>
    </citation>
    <scope>NUCLEOTIDE SEQUENCE</scope>
</reference>
<accession>A0A8S4QV53</accession>
<evidence type="ECO:0000313" key="2">
    <source>
        <dbReference type="EMBL" id="CAH2217307.1"/>
    </source>
</evidence>
<evidence type="ECO:0000313" key="3">
    <source>
        <dbReference type="Proteomes" id="UP000838756"/>
    </source>
</evidence>
<sequence>MLFSFAAFSDKDFAPTEVYTSGNLEYVPPTQNVVEDLSAPNLQPSVSEIRQPSTAGTQDSLEVPRESTEKTINSPLITYDDDLRRFNLDACEPDSFNNSPIHQIVAPLKTVLTPEAIRPYPIVVRSNQIKKGRRPGKSRIYTDTPEKKAN</sequence>
<dbReference type="Proteomes" id="UP000838756">
    <property type="component" value="Unassembled WGS sequence"/>
</dbReference>
<feature type="region of interest" description="Disordered" evidence="1">
    <location>
        <begin position="129"/>
        <end position="150"/>
    </location>
</feature>
<feature type="region of interest" description="Disordered" evidence="1">
    <location>
        <begin position="41"/>
        <end position="69"/>
    </location>
</feature>
<feature type="compositionally biased region" description="Polar residues" evidence="1">
    <location>
        <begin position="41"/>
        <end position="60"/>
    </location>
</feature>
<proteinExistence type="predicted"/>
<protein>
    <submittedName>
        <fullName evidence="2">Jg2841 protein</fullName>
    </submittedName>
</protein>
<name>A0A8S4QV53_9NEOP</name>
<dbReference type="OrthoDB" id="8187571at2759"/>
<evidence type="ECO:0000256" key="1">
    <source>
        <dbReference type="SAM" id="MobiDB-lite"/>
    </source>
</evidence>
<dbReference type="AlphaFoldDB" id="A0A8S4QV53"/>
<gene>
    <name evidence="2" type="primary">jg2841</name>
    <name evidence="2" type="ORF">PAEG_LOCUS5222</name>
</gene>
<organism evidence="2 3">
    <name type="scientific">Pararge aegeria aegeria</name>
    <dbReference type="NCBI Taxonomy" id="348720"/>
    <lineage>
        <taxon>Eukaryota</taxon>
        <taxon>Metazoa</taxon>
        <taxon>Ecdysozoa</taxon>
        <taxon>Arthropoda</taxon>
        <taxon>Hexapoda</taxon>
        <taxon>Insecta</taxon>
        <taxon>Pterygota</taxon>
        <taxon>Neoptera</taxon>
        <taxon>Endopterygota</taxon>
        <taxon>Lepidoptera</taxon>
        <taxon>Glossata</taxon>
        <taxon>Ditrysia</taxon>
        <taxon>Papilionoidea</taxon>
        <taxon>Nymphalidae</taxon>
        <taxon>Satyrinae</taxon>
        <taxon>Satyrini</taxon>
        <taxon>Parargina</taxon>
        <taxon>Pararge</taxon>
    </lineage>
</organism>
<comment type="caution">
    <text evidence="2">The sequence shown here is derived from an EMBL/GenBank/DDBJ whole genome shotgun (WGS) entry which is preliminary data.</text>
</comment>
<keyword evidence="3" id="KW-1185">Reference proteome</keyword>